<feature type="domain" description="PAS" evidence="1">
    <location>
        <begin position="299"/>
        <end position="369"/>
    </location>
</feature>
<dbReference type="InterPro" id="IPR000700">
    <property type="entry name" value="PAS-assoc_C"/>
</dbReference>
<dbReference type="CDD" id="cd01948">
    <property type="entry name" value="EAL"/>
    <property type="match status" value="1"/>
</dbReference>
<dbReference type="CDD" id="cd00130">
    <property type="entry name" value="PAS"/>
    <property type="match status" value="1"/>
</dbReference>
<dbReference type="InterPro" id="IPR000160">
    <property type="entry name" value="GGDEF_dom"/>
</dbReference>
<feature type="domain" description="EAL" evidence="3">
    <location>
        <begin position="589"/>
        <end position="844"/>
    </location>
</feature>
<evidence type="ECO:0000313" key="5">
    <source>
        <dbReference type="EMBL" id="MCE2595866.1"/>
    </source>
</evidence>
<gene>
    <name evidence="5" type="ORF">K6Y31_13720</name>
</gene>
<dbReference type="RefSeq" id="WP_233053530.1">
    <property type="nucleotide sequence ID" value="NZ_JAIMJA010000013.1"/>
</dbReference>
<evidence type="ECO:0000259" key="1">
    <source>
        <dbReference type="PROSITE" id="PS50112"/>
    </source>
</evidence>
<evidence type="ECO:0000313" key="6">
    <source>
        <dbReference type="Proteomes" id="UP001201273"/>
    </source>
</evidence>
<dbReference type="Gene3D" id="3.30.70.270">
    <property type="match status" value="1"/>
</dbReference>
<dbReference type="Pfam" id="PF00990">
    <property type="entry name" value="GGDEF"/>
    <property type="match status" value="1"/>
</dbReference>
<comment type="caution">
    <text evidence="5">The sequence shown here is derived from an EMBL/GenBank/DDBJ whole genome shotgun (WGS) entry which is preliminary data.</text>
</comment>
<dbReference type="InterPro" id="IPR000014">
    <property type="entry name" value="PAS"/>
</dbReference>
<dbReference type="Proteomes" id="UP001201273">
    <property type="component" value="Unassembled WGS sequence"/>
</dbReference>
<dbReference type="Gene3D" id="2.10.70.100">
    <property type="match status" value="1"/>
</dbReference>
<dbReference type="PROSITE" id="PS50112">
    <property type="entry name" value="PAS"/>
    <property type="match status" value="1"/>
</dbReference>
<dbReference type="InterPro" id="IPR001633">
    <property type="entry name" value="EAL_dom"/>
</dbReference>
<dbReference type="InterPro" id="IPR029016">
    <property type="entry name" value="GAF-like_dom_sf"/>
</dbReference>
<dbReference type="SMART" id="SM00052">
    <property type="entry name" value="EAL"/>
    <property type="match status" value="1"/>
</dbReference>
<dbReference type="Gene3D" id="3.20.20.450">
    <property type="entry name" value="EAL domain"/>
    <property type="match status" value="1"/>
</dbReference>
<dbReference type="SUPFAM" id="SSF55785">
    <property type="entry name" value="PYP-like sensor domain (PAS domain)"/>
    <property type="match status" value="2"/>
</dbReference>
<organism evidence="5 6">
    <name type="scientific">Motilimonas cestriensis</name>
    <dbReference type="NCBI Taxonomy" id="2742685"/>
    <lineage>
        <taxon>Bacteria</taxon>
        <taxon>Pseudomonadati</taxon>
        <taxon>Pseudomonadota</taxon>
        <taxon>Gammaproteobacteria</taxon>
        <taxon>Alteromonadales</taxon>
        <taxon>Alteromonadales genera incertae sedis</taxon>
        <taxon>Motilimonas</taxon>
    </lineage>
</organism>
<dbReference type="PROSITE" id="PS50887">
    <property type="entry name" value="GGDEF"/>
    <property type="match status" value="1"/>
</dbReference>
<evidence type="ECO:0000259" key="2">
    <source>
        <dbReference type="PROSITE" id="PS50113"/>
    </source>
</evidence>
<dbReference type="InterPro" id="IPR043128">
    <property type="entry name" value="Rev_trsase/Diguanyl_cyclase"/>
</dbReference>
<dbReference type="PANTHER" id="PTHR44757">
    <property type="entry name" value="DIGUANYLATE CYCLASE DGCP"/>
    <property type="match status" value="1"/>
</dbReference>
<sequence>MPHTLHAVPDIIVDAVAGYSGQSLCDVFVQQLCKHLAAECVLLTTLDNTQSLLNVQASSGNLAEQHPDVLLVHSSPFTHALKNQICVIEHNAAQQFPSVEILQLYQAEGVLAVSLPTDENNVIGLCIALYQKPLPKEYKGEHLMSLLSGFIAQELDRQGRGAPSDSLPKTYQHETNEMRYKGLIGTWSIEFPSRKLIWSEATFRLFDLEPFSCSLNLFELEQFIVPSDRAMVMLELEKVIEGAVAEPHVFEYRIVSAKGESKWLRAQVNSIRGEHQTLLQLNGITQDITRSKLTGNVLLEKYFDSLIRHLPLAAMQLKHDGSIDRVNEAALQLFGYRPEDVPLLHIDDLSFPQDKANAASLYRSLLSGDTEHAKVRKRYVTKLGQVIHSDASVIALRNDQGDIACYLAIVEPINDNPLQIDHLDDLTLLPSRAGFLSALDRQIKTNAHFALLQLGLDKFKSINNTQKIATGDALLTLVAERLKGRLRQQDFIARLGGDEFVIIVPDLVSKGQAEVFAQQLLGSFSQGFQLTDQQLYITASIGCVLFPQHGFSSDELMQKAGLALSEAKNQGRNTCIVYEQAMRQSELDKQALLVELTEAIKSGQLTVFYQPIIDNFTGKVAKLEALVRWQHPKRGFISPMVFVPLAEEVGLIQQLGQQVLRQACLQVKQLHHLGYEHLEVCINRSTLEFQNVDLQASEWIKVIQESGLPASSVTLEITESLLMNSDSQHMQRITALKAVGINIAIDDFGTGYSSLNYLRSLPADVVKIDRSFIADIPCNQQDNLLFNGIINIVHNLGMKVVVEGVETELQQNYIQQQGCDFSQGFLLSKPLSFDMLKDFLAVQFRQYSVGLM</sequence>
<reference evidence="5 6" key="1">
    <citation type="journal article" date="2022" name="Environ. Microbiol. Rep.">
        <title>Eco-phylogenetic analyses reveal divergent evolution of vitamin B12 metabolism in the marine bacterial family 'Psychromonadaceae'.</title>
        <authorList>
            <person name="Jin X."/>
            <person name="Yang Y."/>
            <person name="Cao H."/>
            <person name="Gao B."/>
            <person name="Zhao Z."/>
        </authorList>
    </citation>
    <scope>NUCLEOTIDE SEQUENCE [LARGE SCALE GENOMIC DNA]</scope>
    <source>
        <strain evidence="5 6">MKS20</strain>
    </source>
</reference>
<dbReference type="Pfam" id="PF00563">
    <property type="entry name" value="EAL"/>
    <property type="match status" value="1"/>
</dbReference>
<dbReference type="Gene3D" id="3.30.450.20">
    <property type="entry name" value="PAS domain"/>
    <property type="match status" value="2"/>
</dbReference>
<feature type="domain" description="PAC" evidence="2">
    <location>
        <begin position="248"/>
        <end position="300"/>
    </location>
</feature>
<dbReference type="PANTHER" id="PTHR44757:SF2">
    <property type="entry name" value="BIOFILM ARCHITECTURE MAINTENANCE PROTEIN MBAA"/>
    <property type="match status" value="1"/>
</dbReference>
<dbReference type="SMART" id="SM00086">
    <property type="entry name" value="PAC"/>
    <property type="match status" value="2"/>
</dbReference>
<dbReference type="InterPro" id="IPR029787">
    <property type="entry name" value="Nucleotide_cyclase"/>
</dbReference>
<dbReference type="InterPro" id="IPR035919">
    <property type="entry name" value="EAL_sf"/>
</dbReference>
<protein>
    <submittedName>
        <fullName evidence="5">EAL domain-containing protein</fullName>
    </submittedName>
</protein>
<proteinExistence type="predicted"/>
<dbReference type="SMART" id="SM00267">
    <property type="entry name" value="GGDEF"/>
    <property type="match status" value="1"/>
</dbReference>
<name>A0ABS8WDN7_9GAMM</name>
<dbReference type="SUPFAM" id="SSF55781">
    <property type="entry name" value="GAF domain-like"/>
    <property type="match status" value="1"/>
</dbReference>
<dbReference type="InterPro" id="IPR013655">
    <property type="entry name" value="PAS_fold_3"/>
</dbReference>
<dbReference type="Pfam" id="PF08447">
    <property type="entry name" value="PAS_3"/>
    <property type="match status" value="1"/>
</dbReference>
<dbReference type="NCBIfam" id="TIGR00254">
    <property type="entry name" value="GGDEF"/>
    <property type="match status" value="1"/>
</dbReference>
<evidence type="ECO:0000259" key="3">
    <source>
        <dbReference type="PROSITE" id="PS50883"/>
    </source>
</evidence>
<dbReference type="SUPFAM" id="SSF141868">
    <property type="entry name" value="EAL domain-like"/>
    <property type="match status" value="1"/>
</dbReference>
<dbReference type="EMBL" id="JAIMJA010000013">
    <property type="protein sequence ID" value="MCE2595866.1"/>
    <property type="molecule type" value="Genomic_DNA"/>
</dbReference>
<dbReference type="Pfam" id="PF13426">
    <property type="entry name" value="PAS_9"/>
    <property type="match status" value="1"/>
</dbReference>
<accession>A0ABS8WDN7</accession>
<dbReference type="Gene3D" id="3.30.450.40">
    <property type="match status" value="1"/>
</dbReference>
<dbReference type="SMART" id="SM00091">
    <property type="entry name" value="PAS"/>
    <property type="match status" value="1"/>
</dbReference>
<dbReference type="CDD" id="cd01949">
    <property type="entry name" value="GGDEF"/>
    <property type="match status" value="1"/>
</dbReference>
<dbReference type="PROSITE" id="PS50113">
    <property type="entry name" value="PAC"/>
    <property type="match status" value="1"/>
</dbReference>
<evidence type="ECO:0000259" key="4">
    <source>
        <dbReference type="PROSITE" id="PS50887"/>
    </source>
</evidence>
<feature type="domain" description="GGDEF" evidence="4">
    <location>
        <begin position="447"/>
        <end position="580"/>
    </location>
</feature>
<dbReference type="PROSITE" id="PS50883">
    <property type="entry name" value="EAL"/>
    <property type="match status" value="1"/>
</dbReference>
<dbReference type="InterPro" id="IPR035965">
    <property type="entry name" value="PAS-like_dom_sf"/>
</dbReference>
<dbReference type="SUPFAM" id="SSF55073">
    <property type="entry name" value="Nucleotide cyclase"/>
    <property type="match status" value="1"/>
</dbReference>
<dbReference type="InterPro" id="IPR001610">
    <property type="entry name" value="PAC"/>
</dbReference>
<dbReference type="InterPro" id="IPR052155">
    <property type="entry name" value="Biofilm_reg_signaling"/>
</dbReference>
<dbReference type="NCBIfam" id="TIGR00229">
    <property type="entry name" value="sensory_box"/>
    <property type="match status" value="1"/>
</dbReference>
<keyword evidence="6" id="KW-1185">Reference proteome</keyword>